<dbReference type="SUPFAM" id="SSF51395">
    <property type="entry name" value="FMN-linked oxidoreductases"/>
    <property type="match status" value="1"/>
</dbReference>
<proteinExistence type="predicted"/>
<keyword evidence="2" id="KW-0560">Oxidoreductase</keyword>
<dbReference type="InterPro" id="IPR000262">
    <property type="entry name" value="FMN-dep_DH"/>
</dbReference>
<feature type="domain" description="FMN hydroxy acid dehydrogenase" evidence="3">
    <location>
        <begin position="7"/>
        <end position="183"/>
    </location>
</feature>
<organism evidence="4 5">
    <name type="scientific">Lasiodiplodia theobromae</name>
    <dbReference type="NCBI Taxonomy" id="45133"/>
    <lineage>
        <taxon>Eukaryota</taxon>
        <taxon>Fungi</taxon>
        <taxon>Dikarya</taxon>
        <taxon>Ascomycota</taxon>
        <taxon>Pezizomycotina</taxon>
        <taxon>Dothideomycetes</taxon>
        <taxon>Dothideomycetes incertae sedis</taxon>
        <taxon>Botryosphaeriales</taxon>
        <taxon>Botryosphaeriaceae</taxon>
        <taxon>Lasiodiplodia</taxon>
    </lineage>
</organism>
<evidence type="ECO:0000259" key="3">
    <source>
        <dbReference type="PROSITE" id="PS51349"/>
    </source>
</evidence>
<dbReference type="PANTHER" id="PTHR10578">
    <property type="entry name" value="S -2-HYDROXY-ACID OXIDASE-RELATED"/>
    <property type="match status" value="1"/>
</dbReference>
<dbReference type="GO" id="GO:0016491">
    <property type="term" value="F:oxidoreductase activity"/>
    <property type="evidence" value="ECO:0007669"/>
    <property type="project" value="UniProtKB-KW"/>
</dbReference>
<dbReference type="InterPro" id="IPR013785">
    <property type="entry name" value="Aldolase_TIM"/>
</dbReference>
<dbReference type="EMBL" id="VCHE01000041">
    <property type="protein sequence ID" value="KAB2574639.1"/>
    <property type="molecule type" value="Genomic_DNA"/>
</dbReference>
<protein>
    <submittedName>
        <fullName evidence="4">Oxidase FUB9</fullName>
    </submittedName>
</protein>
<comment type="cofactor">
    <cofactor evidence="1">
        <name>FMN</name>
        <dbReference type="ChEBI" id="CHEBI:58210"/>
    </cofactor>
</comment>
<evidence type="ECO:0000313" key="5">
    <source>
        <dbReference type="Proteomes" id="UP000325902"/>
    </source>
</evidence>
<evidence type="ECO:0000256" key="2">
    <source>
        <dbReference type="ARBA" id="ARBA00023002"/>
    </source>
</evidence>
<sequence length="183" mass="20006">MANRQRTLHPKILTIKDLKEEASKKLPPMYRDYFNEGAMDMITLHDNEAAFTCYKIRPRILTDVSAVDTSTTIFGQRVAFPFGFAPAASHKLAHPDGEAATARAAARVGVCMGLSAYATTGLEEVAAAAADELGKGMQGVQEGWQGPPLAMQLTMFKDRGVSARILKRAEGEYERDRREMGVA</sequence>
<dbReference type="PANTHER" id="PTHR10578:SF149">
    <property type="entry name" value="2-HYDROXYACID OXIDASE 2"/>
    <property type="match status" value="1"/>
</dbReference>
<dbReference type="OrthoDB" id="25826at2759"/>
<dbReference type="InterPro" id="IPR037396">
    <property type="entry name" value="FMN_HAD"/>
</dbReference>
<dbReference type="Gene3D" id="3.20.20.70">
    <property type="entry name" value="Aldolase class I"/>
    <property type="match status" value="1"/>
</dbReference>
<reference evidence="4 5" key="1">
    <citation type="journal article" date="2019" name="Sci. Rep.">
        <title>A multi-omics analysis of the grapevine pathogen Lasiodiplodia theobromae reveals that temperature affects the expression of virulence- and pathogenicity-related genes.</title>
        <authorList>
            <person name="Felix C."/>
            <person name="Meneses R."/>
            <person name="Goncalves M.F.M."/>
            <person name="Tilleman L."/>
            <person name="Duarte A.S."/>
            <person name="Jorrin-Novo J.V."/>
            <person name="Van de Peer Y."/>
            <person name="Deforce D."/>
            <person name="Van Nieuwerburgh F."/>
            <person name="Esteves A.C."/>
            <person name="Alves A."/>
        </authorList>
    </citation>
    <scope>NUCLEOTIDE SEQUENCE [LARGE SCALE GENOMIC DNA]</scope>
    <source>
        <strain evidence="4 5">LA-SOL3</strain>
    </source>
</reference>
<comment type="caution">
    <text evidence="4">The sequence shown here is derived from an EMBL/GenBank/DDBJ whole genome shotgun (WGS) entry which is preliminary data.</text>
</comment>
<dbReference type="AlphaFoldDB" id="A0A5N5DA71"/>
<evidence type="ECO:0000256" key="1">
    <source>
        <dbReference type="ARBA" id="ARBA00001917"/>
    </source>
</evidence>
<keyword evidence="5" id="KW-1185">Reference proteome</keyword>
<dbReference type="PROSITE" id="PS51349">
    <property type="entry name" value="FMN_HYDROXY_ACID_DH_2"/>
    <property type="match status" value="1"/>
</dbReference>
<gene>
    <name evidence="4" type="primary">FUB8_1</name>
    <name evidence="4" type="ORF">DBV05_g6729</name>
</gene>
<dbReference type="Proteomes" id="UP000325902">
    <property type="component" value="Unassembled WGS sequence"/>
</dbReference>
<accession>A0A5N5DA71</accession>
<name>A0A5N5DA71_9PEZI</name>
<dbReference type="Pfam" id="PF01070">
    <property type="entry name" value="FMN_dh"/>
    <property type="match status" value="1"/>
</dbReference>
<evidence type="ECO:0000313" key="4">
    <source>
        <dbReference type="EMBL" id="KAB2574639.1"/>
    </source>
</evidence>